<dbReference type="Proteomes" id="UP000503017">
    <property type="component" value="Chromosome"/>
</dbReference>
<dbReference type="EMBL" id="CP033367">
    <property type="protein sequence ID" value="QKD05762.1"/>
    <property type="molecule type" value="Genomic_DNA"/>
</dbReference>
<organism evidence="3 4">
    <name type="scientific">Mesorhizobium loti R88b</name>
    <dbReference type="NCBI Taxonomy" id="935548"/>
    <lineage>
        <taxon>Bacteria</taxon>
        <taxon>Pseudomonadati</taxon>
        <taxon>Pseudomonadota</taxon>
        <taxon>Alphaproteobacteria</taxon>
        <taxon>Hyphomicrobiales</taxon>
        <taxon>Phyllobacteriaceae</taxon>
        <taxon>Mesorhizobium</taxon>
    </lineage>
</organism>
<feature type="domain" description="Insertion element IS402-like" evidence="2">
    <location>
        <begin position="6"/>
        <end position="77"/>
    </location>
</feature>
<accession>A0A6M7WUG7</accession>
<dbReference type="PANTHER" id="PTHR30007:SF1">
    <property type="entry name" value="BLR1914 PROTEIN"/>
    <property type="match status" value="1"/>
</dbReference>
<dbReference type="InterPro" id="IPR025161">
    <property type="entry name" value="IS402-like_dom"/>
</dbReference>
<evidence type="ECO:0000313" key="3">
    <source>
        <dbReference type="EMBL" id="QKD05762.1"/>
    </source>
</evidence>
<reference evidence="3 4" key="1">
    <citation type="submission" date="2018-10" db="EMBL/GenBank/DDBJ databases">
        <authorList>
            <person name="Perry B.J."/>
            <person name="Sullivan J.T."/>
            <person name="Murphy R.J.T."/>
            <person name="Ramsay J.P."/>
            <person name="Ronson C.W."/>
        </authorList>
    </citation>
    <scope>NUCLEOTIDE SEQUENCE [LARGE SCALE GENOMIC DNA]</scope>
    <source>
        <strain evidence="3 4">R88b</strain>
    </source>
</reference>
<feature type="domain" description="Transposase IS4-like" evidence="1">
    <location>
        <begin position="88"/>
        <end position="242"/>
    </location>
</feature>
<evidence type="ECO:0000259" key="1">
    <source>
        <dbReference type="Pfam" id="PF01609"/>
    </source>
</evidence>
<evidence type="ECO:0000259" key="2">
    <source>
        <dbReference type="Pfam" id="PF13340"/>
    </source>
</evidence>
<dbReference type="NCBIfam" id="NF033580">
    <property type="entry name" value="transpos_IS5_3"/>
    <property type="match status" value="1"/>
</dbReference>
<dbReference type="Pfam" id="PF01609">
    <property type="entry name" value="DDE_Tnp_1"/>
    <property type="match status" value="1"/>
</dbReference>
<dbReference type="InterPro" id="IPR002559">
    <property type="entry name" value="Transposase_11"/>
</dbReference>
<dbReference type="GO" id="GO:0003677">
    <property type="term" value="F:DNA binding"/>
    <property type="evidence" value="ECO:0007669"/>
    <property type="project" value="InterPro"/>
</dbReference>
<proteinExistence type="predicted"/>
<sequence length="265" mass="30194">MSRYDLTDFEWRVIEPLLPNKPGGMPRVDDRHVLNGIFWVLRSGAPWRDLPERYGPRTTCYNRFARWRKAGVWDRLMDAISAAHDGAIQMIDSTSIRAHQQAATAKKGGPDHCLGQSRSGLTTKIHVVDDAQGLPIRLGLTAGQAHDGQIADRLLDHLGPRTIVLADKAYDADRIRALIQGQGATPNIPAKSNRKWKPCFSKRLYRERNLIERFFSKLRHFRRVSTRYEKLADNFLPMVQLASIRLWLRAYESSCNLWLLPSGLG</sequence>
<name>A0A6M7WUG7_RHILI</name>
<evidence type="ECO:0000313" key="4">
    <source>
        <dbReference type="Proteomes" id="UP000503017"/>
    </source>
</evidence>
<dbReference type="PANTHER" id="PTHR30007">
    <property type="entry name" value="PHP DOMAIN PROTEIN"/>
    <property type="match status" value="1"/>
</dbReference>
<dbReference type="Pfam" id="PF13340">
    <property type="entry name" value="DUF4096"/>
    <property type="match status" value="1"/>
</dbReference>
<gene>
    <name evidence="3" type="ORF">EB235_33490</name>
</gene>
<dbReference type="GO" id="GO:0006313">
    <property type="term" value="P:DNA transposition"/>
    <property type="evidence" value="ECO:0007669"/>
    <property type="project" value="InterPro"/>
</dbReference>
<dbReference type="GO" id="GO:0004803">
    <property type="term" value="F:transposase activity"/>
    <property type="evidence" value="ECO:0007669"/>
    <property type="project" value="InterPro"/>
</dbReference>
<dbReference type="AlphaFoldDB" id="A0A6M7WUG7"/>
<protein>
    <submittedName>
        <fullName evidence="3">IS5 family transposase</fullName>
    </submittedName>
</protein>